<gene>
    <name evidence="3" type="ORF">ACFQKB_17760</name>
</gene>
<evidence type="ECO:0000256" key="1">
    <source>
        <dbReference type="SAM" id="MobiDB-lite"/>
    </source>
</evidence>
<sequence length="344" mass="36010">MPHTMQDLRELMEDRSAGAPHPPDRLGQVRRRVRRGARVRAASAAVGTAGVAVAVGAFLTAAPGAGDRPRPASGPTAVELSPPRPGTPPKEGMAPLGDRFLFRAGEKTRLRIVPTGRTTLLTHRCSAEVAIYEVKDGELSGGGCSPGGEGFASYLATVPGRPVTLDLVALPSRAPEPSGTKDLDAYLAAHRPVSAAWSVHVYSGTCTSETCKAPERRAGVQGSTVTGLKRLARTAGKGDGRVRTAAFTSSGRSVRLRVACVDGTAWAIVRVGGGTPRMVGCERAESFGVTWDQKARAGVRTDVDVRVLPAEVVPGKRTDPAAIENLMRGVAPAGTWTLEVYDLP</sequence>
<dbReference type="EMBL" id="JBHSXS010000009">
    <property type="protein sequence ID" value="MFC6881609.1"/>
    <property type="molecule type" value="Genomic_DNA"/>
</dbReference>
<evidence type="ECO:0000313" key="4">
    <source>
        <dbReference type="Proteomes" id="UP001596380"/>
    </source>
</evidence>
<reference evidence="4" key="1">
    <citation type="journal article" date="2019" name="Int. J. Syst. Evol. Microbiol.">
        <title>The Global Catalogue of Microorganisms (GCM) 10K type strain sequencing project: providing services to taxonomists for standard genome sequencing and annotation.</title>
        <authorList>
            <consortium name="The Broad Institute Genomics Platform"/>
            <consortium name="The Broad Institute Genome Sequencing Center for Infectious Disease"/>
            <person name="Wu L."/>
            <person name="Ma J."/>
        </authorList>
    </citation>
    <scope>NUCLEOTIDE SEQUENCE [LARGE SCALE GENOMIC DNA]</scope>
    <source>
        <strain evidence="4">JCM 3369</strain>
    </source>
</reference>
<protein>
    <submittedName>
        <fullName evidence="3">Uncharacterized protein</fullName>
    </submittedName>
</protein>
<keyword evidence="2" id="KW-1133">Transmembrane helix</keyword>
<proteinExistence type="predicted"/>
<feature type="transmembrane region" description="Helical" evidence="2">
    <location>
        <begin position="41"/>
        <end position="62"/>
    </location>
</feature>
<keyword evidence="2" id="KW-0812">Transmembrane</keyword>
<comment type="caution">
    <text evidence="3">The sequence shown here is derived from an EMBL/GenBank/DDBJ whole genome shotgun (WGS) entry which is preliminary data.</text>
</comment>
<feature type="region of interest" description="Disordered" evidence="1">
    <location>
        <begin position="13"/>
        <end position="33"/>
    </location>
</feature>
<evidence type="ECO:0000313" key="3">
    <source>
        <dbReference type="EMBL" id="MFC6881609.1"/>
    </source>
</evidence>
<name>A0ABW2CJD1_9ACTN</name>
<dbReference type="RefSeq" id="WP_160826914.1">
    <property type="nucleotide sequence ID" value="NZ_JBHSXE010000001.1"/>
</dbReference>
<feature type="region of interest" description="Disordered" evidence="1">
    <location>
        <begin position="62"/>
        <end position="96"/>
    </location>
</feature>
<organism evidence="3 4">
    <name type="scientific">Actinomadura yumaensis</name>
    <dbReference type="NCBI Taxonomy" id="111807"/>
    <lineage>
        <taxon>Bacteria</taxon>
        <taxon>Bacillati</taxon>
        <taxon>Actinomycetota</taxon>
        <taxon>Actinomycetes</taxon>
        <taxon>Streptosporangiales</taxon>
        <taxon>Thermomonosporaceae</taxon>
        <taxon>Actinomadura</taxon>
    </lineage>
</organism>
<accession>A0ABW2CJD1</accession>
<feature type="compositionally biased region" description="Low complexity" evidence="1">
    <location>
        <begin position="62"/>
        <end position="75"/>
    </location>
</feature>
<keyword evidence="4" id="KW-1185">Reference proteome</keyword>
<dbReference type="Proteomes" id="UP001596380">
    <property type="component" value="Unassembled WGS sequence"/>
</dbReference>
<evidence type="ECO:0000256" key="2">
    <source>
        <dbReference type="SAM" id="Phobius"/>
    </source>
</evidence>
<keyword evidence="2" id="KW-0472">Membrane</keyword>